<organism evidence="2 3">
    <name type="scientific">Spodoptera litura</name>
    <name type="common">Asian cotton leafworm</name>
    <dbReference type="NCBI Taxonomy" id="69820"/>
    <lineage>
        <taxon>Eukaryota</taxon>
        <taxon>Metazoa</taxon>
        <taxon>Ecdysozoa</taxon>
        <taxon>Arthropoda</taxon>
        <taxon>Hexapoda</taxon>
        <taxon>Insecta</taxon>
        <taxon>Pterygota</taxon>
        <taxon>Neoptera</taxon>
        <taxon>Endopterygota</taxon>
        <taxon>Lepidoptera</taxon>
        <taxon>Glossata</taxon>
        <taxon>Ditrysia</taxon>
        <taxon>Noctuoidea</taxon>
        <taxon>Noctuidae</taxon>
        <taxon>Amphipyrinae</taxon>
        <taxon>Spodoptera</taxon>
    </lineage>
</organism>
<dbReference type="PANTHER" id="PTHR11008:SF41">
    <property type="entry name" value="RE70318P"/>
    <property type="match status" value="1"/>
</dbReference>
<proteinExistence type="predicted"/>
<sequence length="263" mass="29065">MFQSKAIILSSAILVLCGAAAIFDKINKKCDFGDDECLQGLYFGLLAEATNNGISELGVPKLEPYELKNQQLPILGMINIIIPHGTVNGFKNCVGSNFHNDVESLRLKVTLICENFAINGKYKIEVTPVLKALIGTIDIHGDGQCSVAVDKVKLDLEIAYEVKKNENGDIRFALKPEDTTYEFEFLEKVTFGADNVFIGSQDISTVMTNVLNENWEFIAKNFARPVIDLAMTIFSSNAQKVLDALPVKDLYNTDLTPYVKNSD</sequence>
<accession>A0A9J7EG69</accession>
<evidence type="ECO:0000313" key="2">
    <source>
        <dbReference type="Proteomes" id="UP000301870"/>
    </source>
</evidence>
<evidence type="ECO:0000256" key="1">
    <source>
        <dbReference type="SAM" id="SignalP"/>
    </source>
</evidence>
<dbReference type="InterPro" id="IPR038606">
    <property type="entry name" value="To_sf"/>
</dbReference>
<dbReference type="AlphaFoldDB" id="A0A9J7EG69"/>
<evidence type="ECO:0000313" key="3">
    <source>
        <dbReference type="RefSeq" id="XP_022828066.1"/>
    </source>
</evidence>
<dbReference type="KEGG" id="sliu:111357554"/>
<dbReference type="Proteomes" id="UP000301870">
    <property type="component" value="Chromosome 25"/>
</dbReference>
<gene>
    <name evidence="3" type="primary">LOC111357554</name>
</gene>
<dbReference type="GO" id="GO:0005615">
    <property type="term" value="C:extracellular space"/>
    <property type="evidence" value="ECO:0007669"/>
    <property type="project" value="TreeGrafter"/>
</dbReference>
<name>A0A9J7EG69_SPOLT</name>
<dbReference type="GeneID" id="111357554"/>
<feature type="signal peptide" evidence="1">
    <location>
        <begin position="1"/>
        <end position="19"/>
    </location>
</feature>
<keyword evidence="2" id="KW-1185">Reference proteome</keyword>
<dbReference type="PANTHER" id="PTHR11008">
    <property type="entry name" value="PROTEIN TAKEOUT-LIKE PROTEIN"/>
    <property type="match status" value="1"/>
</dbReference>
<keyword evidence="1" id="KW-0732">Signal</keyword>
<dbReference type="SMART" id="SM00700">
    <property type="entry name" value="JHBP"/>
    <property type="match status" value="1"/>
</dbReference>
<feature type="chain" id="PRO_5039926834" evidence="1">
    <location>
        <begin position="20"/>
        <end position="263"/>
    </location>
</feature>
<protein>
    <submittedName>
        <fullName evidence="3">Uncharacterized protein LOC111357554</fullName>
    </submittedName>
</protein>
<dbReference type="InterPro" id="IPR010562">
    <property type="entry name" value="Haemolymph_juvenile_hormone-bd"/>
</dbReference>
<dbReference type="Pfam" id="PF06585">
    <property type="entry name" value="JHBP"/>
    <property type="match status" value="1"/>
</dbReference>
<reference evidence="3" key="1">
    <citation type="submission" date="2025-08" db="UniProtKB">
        <authorList>
            <consortium name="RefSeq"/>
        </authorList>
    </citation>
    <scope>IDENTIFICATION</scope>
    <source>
        <strain evidence="3">Ishihara</strain>
        <tissue evidence="3">Whole body</tissue>
    </source>
</reference>
<dbReference type="RefSeq" id="XP_022828066.1">
    <property type="nucleotide sequence ID" value="XM_022972298.1"/>
</dbReference>
<dbReference type="Gene3D" id="3.15.10.30">
    <property type="entry name" value="Haemolymph juvenile hormone binding protein"/>
    <property type="match status" value="1"/>
</dbReference>
<dbReference type="OrthoDB" id="7487921at2759"/>